<protein>
    <recommendedName>
        <fullName evidence="5">MYND-type domain-containing protein</fullName>
    </recommendedName>
</protein>
<organism evidence="6 7">
    <name type="scientific">Cylindrobasidium torrendii FP15055 ss-10</name>
    <dbReference type="NCBI Taxonomy" id="1314674"/>
    <lineage>
        <taxon>Eukaryota</taxon>
        <taxon>Fungi</taxon>
        <taxon>Dikarya</taxon>
        <taxon>Basidiomycota</taxon>
        <taxon>Agaricomycotina</taxon>
        <taxon>Agaricomycetes</taxon>
        <taxon>Agaricomycetidae</taxon>
        <taxon>Agaricales</taxon>
        <taxon>Marasmiineae</taxon>
        <taxon>Physalacriaceae</taxon>
        <taxon>Cylindrobasidium</taxon>
    </lineage>
</organism>
<dbReference type="OrthoDB" id="194358at2759"/>
<evidence type="ECO:0000256" key="1">
    <source>
        <dbReference type="ARBA" id="ARBA00022723"/>
    </source>
</evidence>
<evidence type="ECO:0000313" key="7">
    <source>
        <dbReference type="Proteomes" id="UP000054007"/>
    </source>
</evidence>
<feature type="domain" description="MYND-type" evidence="5">
    <location>
        <begin position="414"/>
        <end position="455"/>
    </location>
</feature>
<reference evidence="6 7" key="1">
    <citation type="journal article" date="2015" name="Fungal Genet. Biol.">
        <title>Evolution of novel wood decay mechanisms in Agaricales revealed by the genome sequences of Fistulina hepatica and Cylindrobasidium torrendii.</title>
        <authorList>
            <person name="Floudas D."/>
            <person name="Held B.W."/>
            <person name="Riley R."/>
            <person name="Nagy L.G."/>
            <person name="Koehler G."/>
            <person name="Ransdell A.S."/>
            <person name="Younus H."/>
            <person name="Chow J."/>
            <person name="Chiniquy J."/>
            <person name="Lipzen A."/>
            <person name="Tritt A."/>
            <person name="Sun H."/>
            <person name="Haridas S."/>
            <person name="LaButti K."/>
            <person name="Ohm R.A."/>
            <person name="Kues U."/>
            <person name="Blanchette R.A."/>
            <person name="Grigoriev I.V."/>
            <person name="Minto R.E."/>
            <person name="Hibbett D.S."/>
        </authorList>
    </citation>
    <scope>NUCLEOTIDE SEQUENCE [LARGE SCALE GENOMIC DNA]</scope>
    <source>
        <strain evidence="6 7">FP15055 ss-10</strain>
    </source>
</reference>
<keyword evidence="1" id="KW-0479">Metal-binding</keyword>
<dbReference type="EMBL" id="KN880465">
    <property type="protein sequence ID" value="KIY70658.1"/>
    <property type="molecule type" value="Genomic_DNA"/>
</dbReference>
<dbReference type="GO" id="GO:0008270">
    <property type="term" value="F:zinc ion binding"/>
    <property type="evidence" value="ECO:0007669"/>
    <property type="project" value="UniProtKB-KW"/>
</dbReference>
<gene>
    <name evidence="6" type="ORF">CYLTODRAFT_441867</name>
</gene>
<dbReference type="InterPro" id="IPR002893">
    <property type="entry name" value="Znf_MYND"/>
</dbReference>
<dbReference type="Proteomes" id="UP000054007">
    <property type="component" value="Unassembled WGS sequence"/>
</dbReference>
<keyword evidence="2 4" id="KW-0863">Zinc-finger</keyword>
<evidence type="ECO:0000259" key="5">
    <source>
        <dbReference type="PROSITE" id="PS50865"/>
    </source>
</evidence>
<keyword evidence="3" id="KW-0862">Zinc</keyword>
<proteinExistence type="predicted"/>
<evidence type="ECO:0000256" key="3">
    <source>
        <dbReference type="ARBA" id="ARBA00022833"/>
    </source>
</evidence>
<dbReference type="AlphaFoldDB" id="A0A0D7BJB5"/>
<evidence type="ECO:0000256" key="4">
    <source>
        <dbReference type="PROSITE-ProRule" id="PRU00134"/>
    </source>
</evidence>
<dbReference type="SUPFAM" id="SSF144232">
    <property type="entry name" value="HIT/MYND zinc finger-like"/>
    <property type="match status" value="1"/>
</dbReference>
<keyword evidence="7" id="KW-1185">Reference proteome</keyword>
<accession>A0A0D7BJB5</accession>
<dbReference type="PROSITE" id="PS50865">
    <property type="entry name" value="ZF_MYND_2"/>
    <property type="match status" value="1"/>
</dbReference>
<sequence length="580" mass="65773">MSLTKIQLRRLIRESLEDTCLQFDIMADLHKLCSTNSDALSSAEWESILEIPKIHLEGSKFNQAVHAFDDQDPDLFELRTWNAIGSIQLIPLAIRSTQDPHIESICAEMVPILELWLVFTLAHCEFPSNGPIQAITCRGLAHVLMTLLQNRACRLQFSSTYAGLLGTIVDCCVWLSENRGKEGLETVGALLNTLSFFVNEGTNYRHTDVPDALAVRALDVCTERAADIAGATMRHLMHGSPTEWEGDGYDAVLVLSRAPGFSDELCARGFPGYASSRLFKLYKGNLSYDATLVGLKRVFMALLRTTRWMNRGLPLIQEVLDKRLLICTLTFLVAYQSESDYLVQIQAEVFEALHSHALFPSLRSTLRKSMRRIDHFLQASQLVMPQKYVSMYADIQAAALNPAPFHVYCTHPLCPLRLSPNHDYRLQRCFGCQSVLYCSAKCQREHWQRQHRVHCRQIQKARDRKAANVPATVKDVAAIHQHILRTNRTDALQAHAPLLLINLPNLTPQKCDMEYFLDSRKLYMHSDEGVDHLRGIIESRRSEGSEETPIVIMVHSSWIVDVTNAERIRFGVYEPQIFTV</sequence>
<name>A0A0D7BJB5_9AGAR</name>
<dbReference type="Pfam" id="PF01753">
    <property type="entry name" value="zf-MYND"/>
    <property type="match status" value="1"/>
</dbReference>
<evidence type="ECO:0000256" key="2">
    <source>
        <dbReference type="ARBA" id="ARBA00022771"/>
    </source>
</evidence>
<dbReference type="Gene3D" id="6.10.140.2220">
    <property type="match status" value="1"/>
</dbReference>
<evidence type="ECO:0000313" key="6">
    <source>
        <dbReference type="EMBL" id="KIY70658.1"/>
    </source>
</evidence>